<dbReference type="PANTHER" id="PTHR31694:SF26">
    <property type="entry name" value="OS05G0151100 PROTEIN"/>
    <property type="match status" value="1"/>
</dbReference>
<dbReference type="Proteomes" id="UP000594261">
    <property type="component" value="Chromosome 12"/>
</dbReference>
<reference evidence="1" key="2">
    <citation type="submission" date="2021-01" db="UniProtKB">
        <authorList>
            <consortium name="EnsemblPlants"/>
        </authorList>
    </citation>
    <scope>IDENTIFICATION</scope>
</reference>
<organism evidence="1 2">
    <name type="scientific">Quercus lobata</name>
    <name type="common">Valley oak</name>
    <dbReference type="NCBI Taxonomy" id="97700"/>
    <lineage>
        <taxon>Eukaryota</taxon>
        <taxon>Viridiplantae</taxon>
        <taxon>Streptophyta</taxon>
        <taxon>Embryophyta</taxon>
        <taxon>Tracheophyta</taxon>
        <taxon>Spermatophyta</taxon>
        <taxon>Magnoliopsida</taxon>
        <taxon>eudicotyledons</taxon>
        <taxon>Gunneridae</taxon>
        <taxon>Pentapetalae</taxon>
        <taxon>rosids</taxon>
        <taxon>fabids</taxon>
        <taxon>Fagales</taxon>
        <taxon>Fagaceae</taxon>
        <taxon>Quercus</taxon>
    </lineage>
</organism>
<dbReference type="InParanoid" id="A0A7N2N4K9"/>
<evidence type="ECO:0008006" key="3">
    <source>
        <dbReference type="Google" id="ProtNLM"/>
    </source>
</evidence>
<evidence type="ECO:0000313" key="1">
    <source>
        <dbReference type="EnsemblPlants" id="QL12p027095:mrna"/>
    </source>
</evidence>
<dbReference type="EMBL" id="LRBV02000012">
    <property type="status" value="NOT_ANNOTATED_CDS"/>
    <property type="molecule type" value="Genomic_DNA"/>
</dbReference>
<accession>A0A7N2N4K9</accession>
<name>A0A7N2N4K9_QUELO</name>
<dbReference type="PANTHER" id="PTHR31694">
    <property type="entry name" value="DESICCATION-LIKE PROTEIN"/>
    <property type="match status" value="1"/>
</dbReference>
<dbReference type="AlphaFoldDB" id="A0A7N2N4K9"/>
<keyword evidence="2" id="KW-1185">Reference proteome</keyword>
<dbReference type="Pfam" id="PF13668">
    <property type="entry name" value="Ferritin_2"/>
    <property type="match status" value="1"/>
</dbReference>
<dbReference type="EnsemblPlants" id="QL12p027095:mrna">
    <property type="protein sequence ID" value="QL12p027095:mrna"/>
    <property type="gene ID" value="QL12p027095"/>
</dbReference>
<dbReference type="Gramene" id="QL12p027095:mrna">
    <property type="protein sequence ID" value="QL12p027095:mrna"/>
    <property type="gene ID" value="QL12p027095"/>
</dbReference>
<sequence>MISEAHGECAVIRTLLYDYEKANQKVLPAYNMTVAEFTDHISKLRNMLSKSGTKDEGIIVPISPGAYNQVNTNIIPVNHTWTLPEILRMLYGTGSQHIPAGFFPRANDTDRIQFALNLEFLEAEFFLNSALDHGLDSIDPSYAQGGPPPIGAKKANLDPLVRQIIEEFGYQEVGHLRAIITATGGIPRPQLDLRFQTFANIFNQAFGFKLTPPFDPYLNTINYLLASNFIPYVGLEGYVGTIPELKSSYLRRLLAGLLGVEAGQDAVLRALLYERANEKVMPYHITVAEFTNRTAELKNISNVWYQR</sequence>
<evidence type="ECO:0000313" key="2">
    <source>
        <dbReference type="Proteomes" id="UP000594261"/>
    </source>
</evidence>
<reference evidence="1 2" key="1">
    <citation type="journal article" date="2016" name="G3 (Bethesda)">
        <title>First Draft Assembly and Annotation of the Genome of a California Endemic Oak Quercus lobata Nee (Fagaceae).</title>
        <authorList>
            <person name="Sork V.L."/>
            <person name="Fitz-Gibbon S.T."/>
            <person name="Puiu D."/>
            <person name="Crepeau M."/>
            <person name="Gugger P.F."/>
            <person name="Sherman R."/>
            <person name="Stevens K."/>
            <person name="Langley C.H."/>
            <person name="Pellegrini M."/>
            <person name="Salzberg S.L."/>
        </authorList>
    </citation>
    <scope>NUCLEOTIDE SEQUENCE [LARGE SCALE GENOMIC DNA]</scope>
    <source>
        <strain evidence="1 2">cv. SW786</strain>
    </source>
</reference>
<proteinExistence type="predicted"/>
<dbReference type="InterPro" id="IPR052965">
    <property type="entry name" value="Pigment-catalase-like"/>
</dbReference>
<protein>
    <recommendedName>
        <fullName evidence="3">Desiccation-related protein PCC13-62</fullName>
    </recommendedName>
</protein>